<keyword evidence="3" id="KW-0732">Signal</keyword>
<keyword evidence="5" id="KW-1185">Reference proteome</keyword>
<dbReference type="PANTHER" id="PTHR30023:SF0">
    <property type="entry name" value="PENICILLIN-SENSITIVE CARBOXYPEPTIDASE A"/>
    <property type="match status" value="1"/>
</dbReference>
<comment type="similarity">
    <text evidence="1">Belongs to the peptidase S13 family.</text>
</comment>
<dbReference type="InterPro" id="IPR000667">
    <property type="entry name" value="Peptidase_S13"/>
</dbReference>
<evidence type="ECO:0000313" key="4">
    <source>
        <dbReference type="EMBL" id="MBD2318341.1"/>
    </source>
</evidence>
<organism evidence="4 5">
    <name type="scientific">Phormidium tenue FACHB-1050</name>
    <dbReference type="NCBI Taxonomy" id="2692857"/>
    <lineage>
        <taxon>Bacteria</taxon>
        <taxon>Bacillati</taxon>
        <taxon>Cyanobacteriota</taxon>
        <taxon>Cyanophyceae</taxon>
        <taxon>Oscillatoriophycideae</taxon>
        <taxon>Oscillatoriales</taxon>
        <taxon>Oscillatoriaceae</taxon>
        <taxon>Phormidium</taxon>
    </lineage>
</organism>
<accession>A0ABR8CCL4</accession>
<protein>
    <submittedName>
        <fullName evidence="4">D-alanyl-D-alanine carboxypeptidase/D-alanyl-D-alanine-endopeptidase</fullName>
        <ecNumber evidence="4">3.4.16.4</ecNumber>
    </submittedName>
</protein>
<evidence type="ECO:0000256" key="3">
    <source>
        <dbReference type="SAM" id="SignalP"/>
    </source>
</evidence>
<dbReference type="EC" id="3.4.16.4" evidence="4"/>
<dbReference type="SUPFAM" id="SSF56601">
    <property type="entry name" value="beta-lactamase/transpeptidase-like"/>
    <property type="match status" value="1"/>
</dbReference>
<dbReference type="RefSeq" id="WP_190579270.1">
    <property type="nucleotide sequence ID" value="NZ_CAWPQU010000020.1"/>
</dbReference>
<name>A0ABR8CCL4_9CYAN</name>
<dbReference type="Gene3D" id="3.50.80.20">
    <property type="entry name" value="D-Ala-D-Ala carboxypeptidase C, peptidase S13"/>
    <property type="match status" value="1"/>
</dbReference>
<evidence type="ECO:0000256" key="1">
    <source>
        <dbReference type="ARBA" id="ARBA00006096"/>
    </source>
</evidence>
<dbReference type="InterPro" id="IPR012338">
    <property type="entry name" value="Beta-lactam/transpept-like"/>
</dbReference>
<dbReference type="Gene3D" id="3.40.710.10">
    <property type="entry name" value="DD-peptidase/beta-lactamase superfamily"/>
    <property type="match status" value="1"/>
</dbReference>
<evidence type="ECO:0000313" key="5">
    <source>
        <dbReference type="Proteomes" id="UP000618445"/>
    </source>
</evidence>
<feature type="signal peptide" evidence="3">
    <location>
        <begin position="1"/>
        <end position="24"/>
    </location>
</feature>
<proteinExistence type="inferred from homology"/>
<evidence type="ECO:0000256" key="2">
    <source>
        <dbReference type="ARBA" id="ARBA00022801"/>
    </source>
</evidence>
<dbReference type="NCBIfam" id="TIGR00666">
    <property type="entry name" value="PBP4"/>
    <property type="match status" value="1"/>
</dbReference>
<dbReference type="Pfam" id="PF02113">
    <property type="entry name" value="Peptidase_S13"/>
    <property type="match status" value="1"/>
</dbReference>
<sequence>MRNTIFTKITLVVISLITAVPAQANSNRVCSAQLQKEVEKVAQSPKLKPARVGVYVQTNSPNPQTLANLDGDRYFIPASNAKLFVTAIALKTLGANYQFATRLMSNDLPNAKGELENGLWLIGSGDPSFNSGTNLKSLVSQLKKKGVKRINGGIWTLTSRRGAEFADSWEWSDLQHYYAAIASPFTINENSLYWTVSPDTAGKPAIFTWDNPEMARDWRVQNQATTASADSPYSLKVERPYGQNLLIITGQIPEDSRPELGGVAIPDPEANFLDLLRQELTAQGIEVSSNITTVEKLPPIKDLAINLSPPISQLIITTNKDSNNLYAELLLRALGDRLHEISPDDSVRGGMIAINKYLQSMNISATQVSLADGSGLSRHNLTTPKAIVQLLQTVAGDRNFRQSLAIANVDGTLTNRFKNTSAQSLLQAKTGTLSGAIVLSGYANPQNYREVIFSIIINNSNLSSKELQKYVDEIALLLTRLETCE</sequence>
<dbReference type="EMBL" id="JACJQY010000027">
    <property type="protein sequence ID" value="MBD2318341.1"/>
    <property type="molecule type" value="Genomic_DNA"/>
</dbReference>
<comment type="caution">
    <text evidence="4">The sequence shown here is derived from an EMBL/GenBank/DDBJ whole genome shotgun (WGS) entry which is preliminary data.</text>
</comment>
<reference evidence="4 5" key="1">
    <citation type="journal article" date="2020" name="ISME J.">
        <title>Comparative genomics reveals insights into cyanobacterial evolution and habitat adaptation.</title>
        <authorList>
            <person name="Chen M.Y."/>
            <person name="Teng W.K."/>
            <person name="Zhao L."/>
            <person name="Hu C.X."/>
            <person name="Zhou Y.K."/>
            <person name="Han B.P."/>
            <person name="Song L.R."/>
            <person name="Shu W.S."/>
        </authorList>
    </citation>
    <scope>NUCLEOTIDE SEQUENCE [LARGE SCALE GENOMIC DNA]</scope>
    <source>
        <strain evidence="4 5">FACHB-1050</strain>
    </source>
</reference>
<keyword evidence="4" id="KW-0121">Carboxypeptidase</keyword>
<dbReference type="PRINTS" id="PR00922">
    <property type="entry name" value="DADACBPTASE3"/>
</dbReference>
<keyword evidence="2 4" id="KW-0378">Hydrolase</keyword>
<keyword evidence="4" id="KW-0645">Protease</keyword>
<dbReference type="PANTHER" id="PTHR30023">
    <property type="entry name" value="D-ALANYL-D-ALANINE CARBOXYPEPTIDASE"/>
    <property type="match status" value="1"/>
</dbReference>
<feature type="chain" id="PRO_5046934535" evidence="3">
    <location>
        <begin position="25"/>
        <end position="485"/>
    </location>
</feature>
<dbReference type="GO" id="GO:0009002">
    <property type="term" value="F:serine-type D-Ala-D-Ala carboxypeptidase activity"/>
    <property type="evidence" value="ECO:0007669"/>
    <property type="project" value="UniProtKB-EC"/>
</dbReference>
<dbReference type="Proteomes" id="UP000618445">
    <property type="component" value="Unassembled WGS sequence"/>
</dbReference>
<gene>
    <name evidence="4" type="primary">dacB</name>
    <name evidence="4" type="ORF">H6G05_15985</name>
</gene>